<dbReference type="GO" id="GO:0005975">
    <property type="term" value="P:carbohydrate metabolic process"/>
    <property type="evidence" value="ECO:0007669"/>
    <property type="project" value="InterPro"/>
</dbReference>
<dbReference type="InterPro" id="IPR011330">
    <property type="entry name" value="Glyco_hydro/deAcase_b/a-brl"/>
</dbReference>
<dbReference type="Gene3D" id="3.20.20.370">
    <property type="entry name" value="Glycoside hydrolase/deacetylase"/>
    <property type="match status" value="1"/>
</dbReference>
<accession>A0A7S2CLU8</accession>
<reference evidence="2" key="1">
    <citation type="submission" date="2021-01" db="EMBL/GenBank/DDBJ databases">
        <authorList>
            <person name="Corre E."/>
            <person name="Pelletier E."/>
            <person name="Niang G."/>
            <person name="Scheremetjew M."/>
            <person name="Finn R."/>
            <person name="Kale V."/>
            <person name="Holt S."/>
            <person name="Cochrane G."/>
            <person name="Meng A."/>
            <person name="Brown T."/>
            <person name="Cohen L."/>
        </authorList>
    </citation>
    <scope>NUCLEOTIDE SEQUENCE</scope>
    <source>
        <strain evidence="2">CCMP1381</strain>
    </source>
</reference>
<keyword evidence="1" id="KW-0732">Signal</keyword>
<evidence type="ECO:0008006" key="3">
    <source>
        <dbReference type="Google" id="ProtNLM"/>
    </source>
</evidence>
<dbReference type="EMBL" id="HBGS01030570">
    <property type="protein sequence ID" value="CAD9429167.1"/>
    <property type="molecule type" value="Transcribed_RNA"/>
</dbReference>
<gene>
    <name evidence="2" type="ORF">DSPE1174_LOCUS15596</name>
</gene>
<evidence type="ECO:0000313" key="2">
    <source>
        <dbReference type="EMBL" id="CAD9429167.1"/>
    </source>
</evidence>
<proteinExistence type="predicted"/>
<protein>
    <recommendedName>
        <fullName evidence="3">NodB homology domain-containing protein</fullName>
    </recommendedName>
</protein>
<dbReference type="SUPFAM" id="SSF88713">
    <property type="entry name" value="Glycoside hydrolase/deacetylase"/>
    <property type="match status" value="1"/>
</dbReference>
<feature type="chain" id="PRO_5030873405" description="NodB homology domain-containing protein" evidence="1">
    <location>
        <begin position="21"/>
        <end position="167"/>
    </location>
</feature>
<evidence type="ECO:0000256" key="1">
    <source>
        <dbReference type="SAM" id="SignalP"/>
    </source>
</evidence>
<dbReference type="AlphaFoldDB" id="A0A7S2CLU8"/>
<feature type="signal peptide" evidence="1">
    <location>
        <begin position="1"/>
        <end position="20"/>
    </location>
</feature>
<organism evidence="2">
    <name type="scientific">Octactis speculum</name>
    <dbReference type="NCBI Taxonomy" id="3111310"/>
    <lineage>
        <taxon>Eukaryota</taxon>
        <taxon>Sar</taxon>
        <taxon>Stramenopiles</taxon>
        <taxon>Ochrophyta</taxon>
        <taxon>Dictyochophyceae</taxon>
        <taxon>Dictyochales</taxon>
        <taxon>Dictyochaceae</taxon>
        <taxon>Octactis</taxon>
    </lineage>
</organism>
<name>A0A7S2CLU8_9STRA</name>
<sequence>MMRLLSLFFLWDLLPPGVKRKTKFQECLDKTHRRLSQFIDPAAIRFFRAPMGMQSATMAEVVREKGLVSVLGDVYSNDPAIGSQAPSQAKTQFHANFIAHRVRRGSVVIMHVPQRFARHQCSAVLRTVLPALKAKGLSCVPLSVLYDGAQAKSGTHERTAAENCSVL</sequence>